<dbReference type="AlphaFoldDB" id="L0R813"/>
<dbReference type="HOGENOM" id="CLU_3250481_0_0_7"/>
<protein>
    <submittedName>
        <fullName evidence="1">Uncharacterized protein</fullName>
    </submittedName>
</protein>
<keyword evidence="2" id="KW-1185">Reference proteome</keyword>
<organism evidence="1 2">
    <name type="scientific">Maridesulfovibrio hydrothermalis AM13 = DSM 14728</name>
    <dbReference type="NCBI Taxonomy" id="1121451"/>
    <lineage>
        <taxon>Bacteria</taxon>
        <taxon>Pseudomonadati</taxon>
        <taxon>Thermodesulfobacteriota</taxon>
        <taxon>Desulfovibrionia</taxon>
        <taxon>Desulfovibrionales</taxon>
        <taxon>Desulfovibrionaceae</taxon>
        <taxon>Maridesulfovibrio</taxon>
    </lineage>
</organism>
<sequence length="42" mass="4942">MVSCEKRKINNKIFKVEKDLTDISFYLVSICSPEMPKNEYLS</sequence>
<proteinExistence type="predicted"/>
<dbReference type="EMBL" id="FO203522">
    <property type="protein sequence ID" value="CCO22372.1"/>
    <property type="molecule type" value="Genomic_DNA"/>
</dbReference>
<dbReference type="Proteomes" id="UP000010808">
    <property type="component" value="Chromosome"/>
</dbReference>
<dbReference type="KEGG" id="dhy:DESAM_20081"/>
<accession>L0R813</accession>
<evidence type="ECO:0000313" key="2">
    <source>
        <dbReference type="Proteomes" id="UP000010808"/>
    </source>
</evidence>
<gene>
    <name evidence="1" type="ORF">DESAM_20081</name>
</gene>
<reference evidence="1 2" key="1">
    <citation type="submission" date="2012-10" db="EMBL/GenBank/DDBJ databases">
        <authorList>
            <person name="Genoscope - CEA"/>
        </authorList>
    </citation>
    <scope>NUCLEOTIDE SEQUENCE [LARGE SCALE GENOMIC DNA]</scope>
    <source>
        <strain evidence="2">AM13 / DSM 14728</strain>
    </source>
</reference>
<name>L0R813_9BACT</name>
<dbReference type="STRING" id="1121451.DESAM_20081"/>
<evidence type="ECO:0000313" key="1">
    <source>
        <dbReference type="EMBL" id="CCO22372.1"/>
    </source>
</evidence>